<protein>
    <submittedName>
        <fullName evidence="2">Uncharacterized protein</fullName>
    </submittedName>
</protein>
<evidence type="ECO:0000313" key="2">
    <source>
        <dbReference type="EMBL" id="BAH48249.1"/>
    </source>
</evidence>
<organism evidence="2 3">
    <name type="scientific">Rhodococcus opacus (strain B4)</name>
    <dbReference type="NCBI Taxonomy" id="632772"/>
    <lineage>
        <taxon>Bacteria</taxon>
        <taxon>Bacillati</taxon>
        <taxon>Actinomycetota</taxon>
        <taxon>Actinomycetes</taxon>
        <taxon>Mycobacteriales</taxon>
        <taxon>Nocardiaceae</taxon>
        <taxon>Rhodococcus</taxon>
    </lineage>
</organism>
<accession>C1AS00</accession>
<reference evidence="2 3" key="1">
    <citation type="submission" date="2009-03" db="EMBL/GenBank/DDBJ databases">
        <title>Comparison of the complete genome sequences of Rhodococcus erythropolis PR4 and Rhodococcus opacus B4.</title>
        <authorList>
            <person name="Takarada H."/>
            <person name="Sekine M."/>
            <person name="Hosoyama A."/>
            <person name="Yamada R."/>
            <person name="Fujisawa T."/>
            <person name="Omata S."/>
            <person name="Shimizu A."/>
            <person name="Tsukatani N."/>
            <person name="Tanikawa S."/>
            <person name="Fujita N."/>
            <person name="Harayama S."/>
        </authorList>
    </citation>
    <scope>NUCLEOTIDE SEQUENCE [LARGE SCALE GENOMIC DNA]</scope>
    <source>
        <strain evidence="2 3">B4</strain>
    </source>
</reference>
<dbReference type="KEGG" id="rop:ROP_00020"/>
<evidence type="ECO:0000256" key="1">
    <source>
        <dbReference type="SAM" id="MobiDB-lite"/>
    </source>
</evidence>
<dbReference type="AlphaFoldDB" id="C1AS00"/>
<dbReference type="Proteomes" id="UP000002212">
    <property type="component" value="Chromosome"/>
</dbReference>
<dbReference type="EMBL" id="AP011115">
    <property type="protein sequence ID" value="BAH48249.1"/>
    <property type="molecule type" value="Genomic_DNA"/>
</dbReference>
<gene>
    <name evidence="2" type="ordered locus">ROP_00020</name>
</gene>
<evidence type="ECO:0000313" key="3">
    <source>
        <dbReference type="Proteomes" id="UP000002212"/>
    </source>
</evidence>
<sequence>MTQKIDMVDPRHGRREMSAHALRIPRRRPLSDTLAEAFPELHRAALPDQTLFYGNHVHFGIPSGTLTPPSFRLPCGRRRERRVSG</sequence>
<proteinExistence type="predicted"/>
<feature type="region of interest" description="Disordered" evidence="1">
    <location>
        <begin position="1"/>
        <end position="20"/>
    </location>
</feature>
<feature type="compositionally biased region" description="Basic and acidic residues" evidence="1">
    <location>
        <begin position="1"/>
        <end position="18"/>
    </location>
</feature>
<dbReference type="HOGENOM" id="CLU_2510499_0_0_11"/>
<name>C1AS00_RHOOB</name>